<feature type="region of interest" description="Disordered" evidence="1">
    <location>
        <begin position="180"/>
        <end position="351"/>
    </location>
</feature>
<feature type="compositionally biased region" description="Polar residues" evidence="1">
    <location>
        <begin position="277"/>
        <end position="286"/>
    </location>
</feature>
<dbReference type="GeneID" id="39586785"/>
<evidence type="ECO:0000313" key="3">
    <source>
        <dbReference type="Proteomes" id="UP000279236"/>
    </source>
</evidence>
<feature type="compositionally biased region" description="Low complexity" evidence="1">
    <location>
        <begin position="464"/>
        <end position="479"/>
    </location>
</feature>
<organism evidence="2 3">
    <name type="scientific">Apiotrichum porosum</name>
    <dbReference type="NCBI Taxonomy" id="105984"/>
    <lineage>
        <taxon>Eukaryota</taxon>
        <taxon>Fungi</taxon>
        <taxon>Dikarya</taxon>
        <taxon>Basidiomycota</taxon>
        <taxon>Agaricomycotina</taxon>
        <taxon>Tremellomycetes</taxon>
        <taxon>Trichosporonales</taxon>
        <taxon>Trichosporonaceae</taxon>
        <taxon>Apiotrichum</taxon>
    </lineage>
</organism>
<dbReference type="AlphaFoldDB" id="A0A427XIE5"/>
<protein>
    <recommendedName>
        <fullName evidence="4">BRCT domain-containing protein</fullName>
    </recommendedName>
</protein>
<proteinExistence type="predicted"/>
<dbReference type="EMBL" id="RSCE01000012">
    <property type="protein sequence ID" value="RSH78517.1"/>
    <property type="molecule type" value="Genomic_DNA"/>
</dbReference>
<feature type="region of interest" description="Disordered" evidence="1">
    <location>
        <begin position="458"/>
        <end position="542"/>
    </location>
</feature>
<accession>A0A427XIE5</accession>
<dbReference type="RefSeq" id="XP_028473664.1">
    <property type="nucleotide sequence ID" value="XM_028617986.1"/>
</dbReference>
<reference evidence="2 3" key="1">
    <citation type="submission" date="2018-11" db="EMBL/GenBank/DDBJ databases">
        <title>Genome sequence of Apiotrichum porosum DSM 27194.</title>
        <authorList>
            <person name="Aliyu H."/>
            <person name="Gorte O."/>
            <person name="Ochsenreither K."/>
        </authorList>
    </citation>
    <scope>NUCLEOTIDE SEQUENCE [LARGE SCALE GENOMIC DNA]</scope>
    <source>
        <strain evidence="2 3">DSM 27194</strain>
    </source>
</reference>
<sequence>MDDQSSTSIPMNVVSVPNVPIYLAFAGIVAYLSPHHQSFELIALIIRNGGGQLVTSHKMASINVFLLDYPSMAMRAGPLRTTLEVEFFKLVERYGDSKRTDVACVNTAWVHEVAAKGFYDPDHHVRFEPYRLYAEDLPRSSYIFGDTREDQIRRQAAMGRQILPITPMPWTIGARPAVDNDEFEEDDNSPSGSGTPTPIHELQLPVTQATPPLWGQSLSPRASPSIVRSVRGSGDGASGGLSSTNHYTPYARPRAVSSGPPKGRALFRVNGARPTPQGESPTQLNTPALGLDPGDTDTDSEPSAGLPLPALSQRRRRPPLQREVTRGNGRGRHWNASPEAHETTAGAVPRPAPPRFFGPCGTLLNVADATAYPTTSADSALDVAPHVALGPYGTILDIPPQAPEASSLSQWLARPWLDRGYTAHLYRLGSSSIRSMREFHNDLDLLAPRLDRAVATTASAPELTLPRPSRWPTSSTPQTARPPSAIYDDSQAGSPPASPQMDAGSPGLVLVPESPPTTPYRNAPSRSTSPAWSAIPDSQPDC</sequence>
<evidence type="ECO:0000256" key="1">
    <source>
        <dbReference type="SAM" id="MobiDB-lite"/>
    </source>
</evidence>
<comment type="caution">
    <text evidence="2">The sequence shown here is derived from an EMBL/GenBank/DDBJ whole genome shotgun (WGS) entry which is preliminary data.</text>
</comment>
<evidence type="ECO:0000313" key="2">
    <source>
        <dbReference type="EMBL" id="RSH78517.1"/>
    </source>
</evidence>
<name>A0A427XIE5_9TREE</name>
<gene>
    <name evidence="2" type="ORF">EHS24_002242</name>
</gene>
<keyword evidence="3" id="KW-1185">Reference proteome</keyword>
<feature type="compositionally biased region" description="Polar residues" evidence="1">
    <location>
        <begin position="205"/>
        <end position="222"/>
    </location>
</feature>
<dbReference type="Proteomes" id="UP000279236">
    <property type="component" value="Unassembled WGS sequence"/>
</dbReference>
<evidence type="ECO:0008006" key="4">
    <source>
        <dbReference type="Google" id="ProtNLM"/>
    </source>
</evidence>